<keyword evidence="6" id="KW-1185">Reference proteome</keyword>
<keyword evidence="2" id="KW-0694">RNA-binding</keyword>
<feature type="region of interest" description="Disordered" evidence="3">
    <location>
        <begin position="378"/>
        <end position="437"/>
    </location>
</feature>
<name>A4S9M3_OSTLU</name>
<dbReference type="EMBL" id="CP000597">
    <property type="protein sequence ID" value="ABP00408.1"/>
    <property type="molecule type" value="Genomic_DNA"/>
</dbReference>
<dbReference type="Gramene" id="ABP00408">
    <property type="protein sequence ID" value="ABP00408"/>
    <property type="gene ID" value="OSTLU_28250"/>
</dbReference>
<dbReference type="Gene3D" id="3.30.1370.10">
    <property type="entry name" value="K Homology domain, type 1"/>
    <property type="match status" value="2"/>
</dbReference>
<evidence type="ECO:0000259" key="4">
    <source>
        <dbReference type="SMART" id="SM00322"/>
    </source>
</evidence>
<feature type="region of interest" description="Disordered" evidence="3">
    <location>
        <begin position="274"/>
        <end position="298"/>
    </location>
</feature>
<dbReference type="GO" id="GO:0003723">
    <property type="term" value="F:RNA binding"/>
    <property type="evidence" value="ECO:0007669"/>
    <property type="project" value="UniProtKB-UniRule"/>
</dbReference>
<dbReference type="InterPro" id="IPR004088">
    <property type="entry name" value="KH_dom_type_1"/>
</dbReference>
<dbReference type="RefSeq" id="XP_001422091.1">
    <property type="nucleotide sequence ID" value="XM_001422054.1"/>
</dbReference>
<dbReference type="InterPro" id="IPR036612">
    <property type="entry name" value="KH_dom_type_1_sf"/>
</dbReference>
<feature type="domain" description="K Homology" evidence="4">
    <location>
        <begin position="28"/>
        <end position="98"/>
    </location>
</feature>
<evidence type="ECO:0000313" key="6">
    <source>
        <dbReference type="Proteomes" id="UP000001568"/>
    </source>
</evidence>
<dbReference type="Pfam" id="PF00013">
    <property type="entry name" value="KH_1"/>
    <property type="match status" value="2"/>
</dbReference>
<evidence type="ECO:0000256" key="3">
    <source>
        <dbReference type="SAM" id="MobiDB-lite"/>
    </source>
</evidence>
<evidence type="ECO:0000256" key="1">
    <source>
        <dbReference type="ARBA" id="ARBA00022737"/>
    </source>
</evidence>
<dbReference type="CDD" id="cd00105">
    <property type="entry name" value="KH-I"/>
    <property type="match status" value="2"/>
</dbReference>
<accession>A4S9M3</accession>
<evidence type="ECO:0000313" key="5">
    <source>
        <dbReference type="EMBL" id="ABP00408.1"/>
    </source>
</evidence>
<evidence type="ECO:0000256" key="2">
    <source>
        <dbReference type="PROSITE-ProRule" id="PRU00117"/>
    </source>
</evidence>
<reference evidence="5 6" key="1">
    <citation type="journal article" date="2007" name="Proc. Natl. Acad. Sci. U.S.A.">
        <title>The tiny eukaryote Ostreococcus provides genomic insights into the paradox of plankton speciation.</title>
        <authorList>
            <person name="Palenik B."/>
            <person name="Grimwood J."/>
            <person name="Aerts A."/>
            <person name="Rouze P."/>
            <person name="Salamov A."/>
            <person name="Putnam N."/>
            <person name="Dupont C."/>
            <person name="Jorgensen R."/>
            <person name="Derelle E."/>
            <person name="Rombauts S."/>
            <person name="Zhou K."/>
            <person name="Otillar R."/>
            <person name="Merchant S.S."/>
            <person name="Podell S."/>
            <person name="Gaasterland T."/>
            <person name="Napoli C."/>
            <person name="Gendler K."/>
            <person name="Manuell A."/>
            <person name="Tai V."/>
            <person name="Vallon O."/>
            <person name="Piganeau G."/>
            <person name="Jancek S."/>
            <person name="Heijde M."/>
            <person name="Jabbari K."/>
            <person name="Bowler C."/>
            <person name="Lohr M."/>
            <person name="Robbens S."/>
            <person name="Werner G."/>
            <person name="Dubchak I."/>
            <person name="Pazour G.J."/>
            <person name="Ren Q."/>
            <person name="Paulsen I."/>
            <person name="Delwiche C."/>
            <person name="Schmutz J."/>
            <person name="Rokhsar D."/>
            <person name="Van de Peer Y."/>
            <person name="Moreau H."/>
            <person name="Grigoriev I.V."/>
        </authorList>
    </citation>
    <scope>NUCLEOTIDE SEQUENCE [LARGE SCALE GENOMIC DNA]</scope>
    <source>
        <strain evidence="5 6">CCE9901</strain>
    </source>
</reference>
<feature type="compositionally biased region" description="Polar residues" evidence="3">
    <location>
        <begin position="421"/>
        <end position="431"/>
    </location>
</feature>
<gene>
    <name evidence="5" type="ORF">OSTLU_28250</name>
</gene>
<dbReference type="GeneID" id="5006149"/>
<dbReference type="eggNOG" id="KOG1676">
    <property type="taxonomic scope" value="Eukaryota"/>
</dbReference>
<dbReference type="HOGENOM" id="CLU_041213_0_0_1"/>
<dbReference type="InterPro" id="IPR004087">
    <property type="entry name" value="KH_dom"/>
</dbReference>
<feature type="region of interest" description="Disordered" evidence="3">
    <location>
        <begin position="142"/>
        <end position="177"/>
    </location>
</feature>
<sequence length="437" mass="47449">MSLDSPSARAAQGREVIDLSAEMYEDEQPYVEILHIPNNKVGLVIGRDGRHVGFVQNRTGTRISIARDSWDGSRRRVEIEGPPERCREAATMIQRLIASADDRDREISEGAIRALFEGLEVAETAVMAANVVASQRAREELADDADAQFDDSSADFDGRGMPGAPRGAPPSARQGPATATMTIPHTKVGMIIGRGGDNVKYIQQQTHARIQIQTDAETPEGAPNRMVYLRGPVEACRHAARLINDMCIGRVLIHAPVPHHGALMTPAMPGEPLDRGDRGAGKAVASGGGGAPPYPSSRSAYGPMQIDYSAIPAMYPPPYFGQPYTGLYNVGAYPHEMMPYWNQYATYYGQPPMMTPYDLGGKEGQTVYYEQPATPPFRYGEEIERGQGESEGEVEVEGEGVAEPQPRADSPSSPESKDAVSDSTRSPTTPKQHQRQT</sequence>
<feature type="compositionally biased region" description="Low complexity" evidence="3">
    <location>
        <begin position="162"/>
        <end position="177"/>
    </location>
</feature>
<proteinExistence type="predicted"/>
<feature type="domain" description="K Homology" evidence="4">
    <location>
        <begin position="175"/>
        <end position="248"/>
    </location>
</feature>
<dbReference type="OMA" id="ATMTIPH"/>
<dbReference type="SUPFAM" id="SSF54791">
    <property type="entry name" value="Eukaryotic type KH-domain (KH-domain type I)"/>
    <property type="match status" value="2"/>
</dbReference>
<dbReference type="OrthoDB" id="5204190at2759"/>
<dbReference type="PANTHER" id="PTHR10288">
    <property type="entry name" value="KH DOMAIN CONTAINING RNA BINDING PROTEIN"/>
    <property type="match status" value="1"/>
</dbReference>
<dbReference type="KEGG" id="olu:OSTLU_28250"/>
<organism evidence="5 6">
    <name type="scientific">Ostreococcus lucimarinus (strain CCE9901)</name>
    <dbReference type="NCBI Taxonomy" id="436017"/>
    <lineage>
        <taxon>Eukaryota</taxon>
        <taxon>Viridiplantae</taxon>
        <taxon>Chlorophyta</taxon>
        <taxon>Mamiellophyceae</taxon>
        <taxon>Mamiellales</taxon>
        <taxon>Bathycoccaceae</taxon>
        <taxon>Ostreococcus</taxon>
    </lineage>
</organism>
<dbReference type="Proteomes" id="UP000001568">
    <property type="component" value="Chromosome 17"/>
</dbReference>
<dbReference type="SMART" id="SM00322">
    <property type="entry name" value="KH"/>
    <property type="match status" value="2"/>
</dbReference>
<keyword evidence="1" id="KW-0677">Repeat</keyword>
<feature type="compositionally biased region" description="Acidic residues" evidence="3">
    <location>
        <begin position="142"/>
        <end position="154"/>
    </location>
</feature>
<protein>
    <recommendedName>
        <fullName evidence="4">K Homology domain-containing protein</fullName>
    </recommendedName>
</protein>
<feature type="compositionally biased region" description="Basic and acidic residues" evidence="3">
    <location>
        <begin position="379"/>
        <end position="388"/>
    </location>
</feature>
<dbReference type="AlphaFoldDB" id="A4S9M3"/>
<feature type="compositionally biased region" description="Acidic residues" evidence="3">
    <location>
        <begin position="390"/>
        <end position="400"/>
    </location>
</feature>
<dbReference type="PROSITE" id="PS50084">
    <property type="entry name" value="KH_TYPE_1"/>
    <property type="match status" value="2"/>
</dbReference>